<gene>
    <name evidence="1" type="ORF">GCM10009836_51370</name>
</gene>
<dbReference type="Proteomes" id="UP001500449">
    <property type="component" value="Unassembled WGS sequence"/>
</dbReference>
<evidence type="ECO:0000313" key="2">
    <source>
        <dbReference type="Proteomes" id="UP001500449"/>
    </source>
</evidence>
<evidence type="ECO:0000313" key="1">
    <source>
        <dbReference type="EMBL" id="GAA1864765.1"/>
    </source>
</evidence>
<keyword evidence="2" id="KW-1185">Reference proteome</keyword>
<dbReference type="EMBL" id="BAAAQK010000019">
    <property type="protein sequence ID" value="GAA1864765.1"/>
    <property type="molecule type" value="Genomic_DNA"/>
</dbReference>
<comment type="caution">
    <text evidence="1">The sequence shown here is derived from an EMBL/GenBank/DDBJ whole genome shotgun (WGS) entry which is preliminary data.</text>
</comment>
<accession>A0ABN2NHM1</accession>
<protein>
    <submittedName>
        <fullName evidence="1">Uncharacterized protein</fullName>
    </submittedName>
</protein>
<name>A0ABN2NHM1_9PSEU</name>
<proteinExistence type="predicted"/>
<sequence>MPVSAKEAHQVAVTVFLTVEGIDDRDAVNRAEQTIAVATDRTPGVYSVIETSRALRAGRFSVEPARRPR</sequence>
<organism evidence="1 2">
    <name type="scientific">Pseudonocardia ailaonensis</name>
    <dbReference type="NCBI Taxonomy" id="367279"/>
    <lineage>
        <taxon>Bacteria</taxon>
        <taxon>Bacillati</taxon>
        <taxon>Actinomycetota</taxon>
        <taxon>Actinomycetes</taxon>
        <taxon>Pseudonocardiales</taxon>
        <taxon>Pseudonocardiaceae</taxon>
        <taxon>Pseudonocardia</taxon>
    </lineage>
</organism>
<reference evidence="1 2" key="1">
    <citation type="journal article" date="2019" name="Int. J. Syst. Evol. Microbiol.">
        <title>The Global Catalogue of Microorganisms (GCM) 10K type strain sequencing project: providing services to taxonomists for standard genome sequencing and annotation.</title>
        <authorList>
            <consortium name="The Broad Institute Genomics Platform"/>
            <consortium name="The Broad Institute Genome Sequencing Center for Infectious Disease"/>
            <person name="Wu L."/>
            <person name="Ma J."/>
        </authorList>
    </citation>
    <scope>NUCLEOTIDE SEQUENCE [LARGE SCALE GENOMIC DNA]</scope>
    <source>
        <strain evidence="1 2">JCM 16009</strain>
    </source>
</reference>